<reference evidence="1" key="2">
    <citation type="submission" date="2025-09" db="UniProtKB">
        <authorList>
            <consortium name="Ensembl"/>
        </authorList>
    </citation>
    <scope>IDENTIFICATION</scope>
</reference>
<dbReference type="Proteomes" id="UP000694415">
    <property type="component" value="Unplaced"/>
</dbReference>
<proteinExistence type="predicted"/>
<accession>A0A8C6HBZ2</accession>
<dbReference type="GeneTree" id="ENSGT00960000192818"/>
<dbReference type="AlphaFoldDB" id="A0A8C6HBZ2"/>
<name>A0A8C6HBZ2_MUSSI</name>
<organism evidence="1 2">
    <name type="scientific">Mus spicilegus</name>
    <name type="common">Mound-building mouse</name>
    <dbReference type="NCBI Taxonomy" id="10103"/>
    <lineage>
        <taxon>Eukaryota</taxon>
        <taxon>Metazoa</taxon>
        <taxon>Chordata</taxon>
        <taxon>Craniata</taxon>
        <taxon>Vertebrata</taxon>
        <taxon>Euteleostomi</taxon>
        <taxon>Mammalia</taxon>
        <taxon>Eutheria</taxon>
        <taxon>Euarchontoglires</taxon>
        <taxon>Glires</taxon>
        <taxon>Rodentia</taxon>
        <taxon>Myomorpha</taxon>
        <taxon>Muroidea</taxon>
        <taxon>Muridae</taxon>
        <taxon>Murinae</taxon>
        <taxon>Mus</taxon>
        <taxon>Mus</taxon>
    </lineage>
</organism>
<evidence type="ECO:0000313" key="2">
    <source>
        <dbReference type="Proteomes" id="UP000694415"/>
    </source>
</evidence>
<sequence>MFYHHGNDSSNELLEGYGVHIISKSGLFRVPTTDSVVKSKQDPTQADPSIITRERKDWIQTANVEHHALVKSALSKYEQKPWTSLHFQVSVLYHIEKHVSNVQKGGHHVDVYQYKT</sequence>
<protein>
    <submittedName>
        <fullName evidence="1">Uncharacterized protein</fullName>
    </submittedName>
</protein>
<keyword evidence="2" id="KW-1185">Reference proteome</keyword>
<reference evidence="1" key="1">
    <citation type="submission" date="2025-08" db="UniProtKB">
        <authorList>
            <consortium name="Ensembl"/>
        </authorList>
    </citation>
    <scope>IDENTIFICATION</scope>
</reference>
<evidence type="ECO:0000313" key="1">
    <source>
        <dbReference type="Ensembl" id="ENSMSIP00000019613.1"/>
    </source>
</evidence>
<dbReference type="Ensembl" id="ENSMSIT00000024779.1">
    <property type="protein sequence ID" value="ENSMSIP00000019613.1"/>
    <property type="gene ID" value="ENSMSIG00000016681.1"/>
</dbReference>